<dbReference type="PROSITE" id="PS50042">
    <property type="entry name" value="CNMP_BINDING_3"/>
    <property type="match status" value="1"/>
</dbReference>
<sequence length="304" mass="33762">MLDRFSGGDGERRKVEALLAQKMVSGNHDLANALVQCSEFLDIPKDGLIIEQNDSTNDVFFIVSGSFSVIVNGRVVGVRGAGDHVGEMAAIEVTQKRSASIVAREPSVVARISESDFDGLGNTFPQIYKHIARELSRRLLQRNHLVRGAHERSRVFIICSSEALPVARLINRAFAHDDFDVIVWSDGVFKVTNYTLDTLEKEVDKSDFAIAIAHADDISNFRGQPWPAPRDNVVFELGLFMGRLGRQRAILMEPREEKVKLPSDLAGVTTISYRYKAGDDELAFISPACDELRSYIQRVGPDKS</sequence>
<dbReference type="PANTHER" id="PTHR24567:SF74">
    <property type="entry name" value="HTH-TYPE TRANSCRIPTIONAL REGULATOR ARCR"/>
    <property type="match status" value="1"/>
</dbReference>
<dbReference type="InterPro" id="IPR018490">
    <property type="entry name" value="cNMP-bd_dom_sf"/>
</dbReference>
<name>A0ABW8KH44_9GAMM</name>
<reference evidence="3 4" key="1">
    <citation type="submission" date="2020-10" db="EMBL/GenBank/DDBJ databases">
        <title>Phylogeny of dyella-like bacteria.</title>
        <authorList>
            <person name="Fu J."/>
        </authorList>
    </citation>
    <scope>NUCLEOTIDE SEQUENCE [LARGE SCALE GENOMIC DNA]</scope>
    <source>
        <strain evidence="3 4">DKC-1</strain>
    </source>
</reference>
<dbReference type="InterPro" id="IPR000595">
    <property type="entry name" value="cNMP-bd_dom"/>
</dbReference>
<evidence type="ECO:0000313" key="4">
    <source>
        <dbReference type="Proteomes" id="UP001620397"/>
    </source>
</evidence>
<dbReference type="Pfam" id="PF00027">
    <property type="entry name" value="cNMP_binding"/>
    <property type="match status" value="1"/>
</dbReference>
<dbReference type="RefSeq" id="WP_404539835.1">
    <property type="nucleotide sequence ID" value="NZ_JADIKL010000005.1"/>
</dbReference>
<dbReference type="EMBL" id="JADIKL010000005">
    <property type="protein sequence ID" value="MFK2931447.1"/>
    <property type="molecule type" value="Genomic_DNA"/>
</dbReference>
<feature type="domain" description="Cyclic nucleotide-binding" evidence="2">
    <location>
        <begin position="29"/>
        <end position="138"/>
    </location>
</feature>
<keyword evidence="4" id="KW-1185">Reference proteome</keyword>
<dbReference type="PANTHER" id="PTHR24567">
    <property type="entry name" value="CRP FAMILY TRANSCRIPTIONAL REGULATORY PROTEIN"/>
    <property type="match status" value="1"/>
</dbReference>
<comment type="subcellular location">
    <subcellularLocation>
        <location evidence="1">Cytoplasm</location>
    </subcellularLocation>
</comment>
<comment type="caution">
    <text evidence="3">The sequence shown here is derived from an EMBL/GenBank/DDBJ whole genome shotgun (WGS) entry which is preliminary data.</text>
</comment>
<accession>A0ABW8KH44</accession>
<dbReference type="Proteomes" id="UP001620397">
    <property type="component" value="Unassembled WGS sequence"/>
</dbReference>
<gene>
    <name evidence="3" type="ORF">ISP14_11680</name>
</gene>
<dbReference type="SUPFAM" id="SSF51206">
    <property type="entry name" value="cAMP-binding domain-like"/>
    <property type="match status" value="1"/>
</dbReference>
<dbReference type="InterPro" id="IPR014710">
    <property type="entry name" value="RmlC-like_jellyroll"/>
</dbReference>
<dbReference type="Gene3D" id="2.60.120.10">
    <property type="entry name" value="Jelly Rolls"/>
    <property type="match status" value="1"/>
</dbReference>
<organism evidence="3 4">
    <name type="scientific">Dyella agri</name>
    <dbReference type="NCBI Taxonomy" id="1926869"/>
    <lineage>
        <taxon>Bacteria</taxon>
        <taxon>Pseudomonadati</taxon>
        <taxon>Pseudomonadota</taxon>
        <taxon>Gammaproteobacteria</taxon>
        <taxon>Lysobacterales</taxon>
        <taxon>Rhodanobacteraceae</taxon>
        <taxon>Dyella</taxon>
    </lineage>
</organism>
<dbReference type="SMART" id="SM00100">
    <property type="entry name" value="cNMP"/>
    <property type="match status" value="1"/>
</dbReference>
<dbReference type="InterPro" id="IPR019302">
    <property type="entry name" value="CAP12/PCTIR_TIR_dom"/>
</dbReference>
<dbReference type="InterPro" id="IPR050397">
    <property type="entry name" value="Env_Response_Regulators"/>
</dbReference>
<evidence type="ECO:0000259" key="2">
    <source>
        <dbReference type="PROSITE" id="PS50042"/>
    </source>
</evidence>
<dbReference type="Pfam" id="PF10137">
    <property type="entry name" value="CAP12-PCTIR_TIR"/>
    <property type="match status" value="1"/>
</dbReference>
<evidence type="ECO:0000256" key="1">
    <source>
        <dbReference type="ARBA" id="ARBA00004496"/>
    </source>
</evidence>
<proteinExistence type="predicted"/>
<protein>
    <submittedName>
        <fullName evidence="3">Nucleotide-binding protein</fullName>
    </submittedName>
</protein>
<dbReference type="CDD" id="cd00038">
    <property type="entry name" value="CAP_ED"/>
    <property type="match status" value="1"/>
</dbReference>
<evidence type="ECO:0000313" key="3">
    <source>
        <dbReference type="EMBL" id="MFK2931447.1"/>
    </source>
</evidence>